<evidence type="ECO:0000313" key="5">
    <source>
        <dbReference type="EMBL" id="EEG76941.1"/>
    </source>
</evidence>
<dbReference type="GO" id="GO:0005840">
    <property type="term" value="C:ribosome"/>
    <property type="evidence" value="ECO:0007669"/>
    <property type="project" value="UniProtKB-KW"/>
</dbReference>
<dbReference type="InterPro" id="IPR035980">
    <property type="entry name" value="Ribosomal_bS6_sf"/>
</dbReference>
<dbReference type="GO" id="GO:0005737">
    <property type="term" value="C:cytoplasm"/>
    <property type="evidence" value="ECO:0007669"/>
    <property type="project" value="UniProtKB-ARBA"/>
</dbReference>
<name>C0GI93_DETAL</name>
<dbReference type="AlphaFoldDB" id="C0GI93"/>
<dbReference type="SUPFAM" id="SSF54995">
    <property type="entry name" value="Ribosomal protein S6"/>
    <property type="match status" value="1"/>
</dbReference>
<proteinExistence type="inferred from homology"/>
<evidence type="ECO:0000256" key="3">
    <source>
        <dbReference type="ARBA" id="ARBA00035294"/>
    </source>
</evidence>
<dbReference type="RefSeq" id="WP_008517384.1">
    <property type="nucleotide sequence ID" value="NZ_ACJM01000011.1"/>
</dbReference>
<comment type="similarity">
    <text evidence="1 4">Belongs to the bacterial ribosomal protein bS6 family.</text>
</comment>
<keyword evidence="4 5" id="KW-0689">Ribosomal protein</keyword>
<accession>C0GI93</accession>
<keyword evidence="4" id="KW-0694">RNA-binding</keyword>
<keyword evidence="6" id="KW-1185">Reference proteome</keyword>
<dbReference type="InterPro" id="IPR000529">
    <property type="entry name" value="Ribosomal_bS6"/>
</dbReference>
<dbReference type="eggNOG" id="COG0360">
    <property type="taxonomic scope" value="Bacteria"/>
</dbReference>
<comment type="function">
    <text evidence="2 4">Binds together with bS18 to 16S ribosomal RNA.</text>
</comment>
<keyword evidence="4" id="KW-0687">Ribonucleoprotein</keyword>
<dbReference type="STRING" id="555088.DealDRAFT_2202"/>
<dbReference type="InterPro" id="IPR014717">
    <property type="entry name" value="Transl_elong_EF1B/ribsomal_bS6"/>
</dbReference>
<dbReference type="HAMAP" id="MF_00360">
    <property type="entry name" value="Ribosomal_bS6"/>
    <property type="match status" value="1"/>
</dbReference>
<evidence type="ECO:0000256" key="2">
    <source>
        <dbReference type="ARBA" id="ARBA00035104"/>
    </source>
</evidence>
<protein>
    <recommendedName>
        <fullName evidence="3 4">Small ribosomal subunit protein bS6</fullName>
    </recommendedName>
</protein>
<sequence>MNKYETMFILKPELEEEAYDTLVERFKGILEGEGAEVTNVNRMGRRKLAYEVKKKFNEGYYVLFNYTGESRATDELERNFRISDDVIRYLFVKEEE</sequence>
<gene>
    <name evidence="4" type="primary">rpsF</name>
    <name evidence="5" type="ORF">DealDRAFT_2202</name>
</gene>
<evidence type="ECO:0000256" key="4">
    <source>
        <dbReference type="HAMAP-Rule" id="MF_00360"/>
    </source>
</evidence>
<organism evidence="5 6">
    <name type="scientific">Dethiobacter alkaliphilus AHT 1</name>
    <dbReference type="NCBI Taxonomy" id="555088"/>
    <lineage>
        <taxon>Bacteria</taxon>
        <taxon>Bacillati</taxon>
        <taxon>Bacillota</taxon>
        <taxon>Dethiobacteria</taxon>
        <taxon>Dethiobacterales</taxon>
        <taxon>Dethiobacteraceae</taxon>
        <taxon>Dethiobacter</taxon>
    </lineage>
</organism>
<dbReference type="Pfam" id="PF01250">
    <property type="entry name" value="Ribosomal_S6"/>
    <property type="match status" value="1"/>
</dbReference>
<keyword evidence="4" id="KW-0699">rRNA-binding</keyword>
<dbReference type="InterPro" id="IPR020814">
    <property type="entry name" value="Ribosomal_S6_plastid/chlpt"/>
</dbReference>
<dbReference type="GO" id="GO:1990904">
    <property type="term" value="C:ribonucleoprotein complex"/>
    <property type="evidence" value="ECO:0007669"/>
    <property type="project" value="UniProtKB-KW"/>
</dbReference>
<dbReference type="GO" id="GO:0006412">
    <property type="term" value="P:translation"/>
    <property type="evidence" value="ECO:0007669"/>
    <property type="project" value="UniProtKB-UniRule"/>
</dbReference>
<dbReference type="GO" id="GO:0003735">
    <property type="term" value="F:structural constituent of ribosome"/>
    <property type="evidence" value="ECO:0007669"/>
    <property type="project" value="InterPro"/>
</dbReference>
<dbReference type="OrthoDB" id="9812702at2"/>
<comment type="caution">
    <text evidence="5">The sequence shown here is derived from an EMBL/GenBank/DDBJ whole genome shotgun (WGS) entry which is preliminary data.</text>
</comment>
<dbReference type="Gene3D" id="3.30.70.60">
    <property type="match status" value="1"/>
</dbReference>
<dbReference type="NCBIfam" id="TIGR00166">
    <property type="entry name" value="S6"/>
    <property type="match status" value="1"/>
</dbReference>
<evidence type="ECO:0000313" key="6">
    <source>
        <dbReference type="Proteomes" id="UP000006443"/>
    </source>
</evidence>
<dbReference type="PANTHER" id="PTHR21011">
    <property type="entry name" value="MITOCHONDRIAL 28S RIBOSOMAL PROTEIN S6"/>
    <property type="match status" value="1"/>
</dbReference>
<evidence type="ECO:0000256" key="1">
    <source>
        <dbReference type="ARBA" id="ARBA00009512"/>
    </source>
</evidence>
<dbReference type="PANTHER" id="PTHR21011:SF1">
    <property type="entry name" value="SMALL RIBOSOMAL SUBUNIT PROTEIN BS6M"/>
    <property type="match status" value="1"/>
</dbReference>
<dbReference type="CDD" id="cd00473">
    <property type="entry name" value="bS6"/>
    <property type="match status" value="1"/>
</dbReference>
<dbReference type="EMBL" id="ACJM01000011">
    <property type="protein sequence ID" value="EEG76941.1"/>
    <property type="molecule type" value="Genomic_DNA"/>
</dbReference>
<dbReference type="Proteomes" id="UP000006443">
    <property type="component" value="Unassembled WGS sequence"/>
</dbReference>
<reference evidence="5 6" key="1">
    <citation type="submission" date="2009-02" db="EMBL/GenBank/DDBJ databases">
        <title>Sequencing of the draft genome and assembly of Dethiobacter alkaliphilus AHT 1.</title>
        <authorList>
            <consortium name="US DOE Joint Genome Institute (JGI-PGF)"/>
            <person name="Lucas S."/>
            <person name="Copeland A."/>
            <person name="Lapidus A."/>
            <person name="Glavina del Rio T."/>
            <person name="Dalin E."/>
            <person name="Tice H."/>
            <person name="Bruce D."/>
            <person name="Goodwin L."/>
            <person name="Pitluck S."/>
            <person name="Larimer F."/>
            <person name="Land M.L."/>
            <person name="Hauser L."/>
            <person name="Muyzer G."/>
        </authorList>
    </citation>
    <scope>NUCLEOTIDE SEQUENCE [LARGE SCALE GENOMIC DNA]</scope>
    <source>
        <strain evidence="5 6">AHT 1</strain>
    </source>
</reference>
<dbReference type="GO" id="GO:0070181">
    <property type="term" value="F:small ribosomal subunit rRNA binding"/>
    <property type="evidence" value="ECO:0007669"/>
    <property type="project" value="TreeGrafter"/>
</dbReference>